<dbReference type="SMART" id="SM00283">
    <property type="entry name" value="MA"/>
    <property type="match status" value="1"/>
</dbReference>
<keyword evidence="4 6" id="KW-0807">Transducer</keyword>
<evidence type="ECO:0000256" key="2">
    <source>
        <dbReference type="ARBA" id="ARBA00022475"/>
    </source>
</evidence>
<evidence type="ECO:0000313" key="10">
    <source>
        <dbReference type="EMBL" id="MEL5988727.1"/>
    </source>
</evidence>
<dbReference type="PROSITE" id="PS50885">
    <property type="entry name" value="HAMP"/>
    <property type="match status" value="1"/>
</dbReference>
<feature type="transmembrane region" description="Helical" evidence="7">
    <location>
        <begin position="182"/>
        <end position="202"/>
    </location>
</feature>
<keyword evidence="7" id="KW-0812">Transmembrane</keyword>
<evidence type="ECO:0000256" key="5">
    <source>
        <dbReference type="ARBA" id="ARBA00029447"/>
    </source>
</evidence>
<dbReference type="Pfam" id="PF00015">
    <property type="entry name" value="MCPsignal"/>
    <property type="match status" value="1"/>
</dbReference>
<dbReference type="Pfam" id="PF00672">
    <property type="entry name" value="HAMP"/>
    <property type="match status" value="1"/>
</dbReference>
<evidence type="ECO:0000256" key="4">
    <source>
        <dbReference type="ARBA" id="ARBA00023224"/>
    </source>
</evidence>
<dbReference type="Gene3D" id="6.10.340.10">
    <property type="match status" value="1"/>
</dbReference>
<evidence type="ECO:0000256" key="1">
    <source>
        <dbReference type="ARBA" id="ARBA00004236"/>
    </source>
</evidence>
<comment type="caution">
    <text evidence="10">The sequence shown here is derived from an EMBL/GenBank/DDBJ whole genome shotgun (WGS) entry which is preliminary data.</text>
</comment>
<evidence type="ECO:0000259" key="8">
    <source>
        <dbReference type="PROSITE" id="PS50111"/>
    </source>
</evidence>
<dbReference type="PANTHER" id="PTHR32089:SF112">
    <property type="entry name" value="LYSOZYME-LIKE PROTEIN-RELATED"/>
    <property type="match status" value="1"/>
</dbReference>
<protein>
    <submittedName>
        <fullName evidence="10">Methyl-accepting chemotaxis protein</fullName>
    </submittedName>
</protein>
<dbReference type="CDD" id="cd06225">
    <property type="entry name" value="HAMP"/>
    <property type="match status" value="1"/>
</dbReference>
<dbReference type="Proteomes" id="UP001398420">
    <property type="component" value="Unassembled WGS sequence"/>
</dbReference>
<keyword evidence="7" id="KW-1133">Transmembrane helix</keyword>
<keyword evidence="2" id="KW-1003">Cell membrane</keyword>
<name>A0ABU9LLQ3_9BACL</name>
<comment type="similarity">
    <text evidence="5">Belongs to the methyl-accepting chemotaxis (MCP) protein family.</text>
</comment>
<keyword evidence="11" id="KW-1185">Reference proteome</keyword>
<sequence>MSIQKKLSLGYITLLVLMIIMMVFTYNRLDAIEKSFEDEVQGSFDNISLVTDVKYLIAMQGIQLRDYVLTKSDTAKISLESVRDETTAQVQNLQKITKNDSDIKKSVESITARDQEFNDVSVSLIKAVDDNSDESAIFAELNKAKSINISVMESVKQIEKKERATLEHAKSDLQRTAMISKILSIIVGILSAIVAIFFVLYIKRSVVKPILRTVQNVKVLATGNYAEPDLKVNTKDEIQELADSINEMKYNTKNLVQGISDNAAQLSASIEELSASTHEVSKAAEEVSSQVELTASAATDSAANAQDSAEAMQETAVGVQRIAQSSQQLFDHAKEANALAINGADILKVAKNQMDTIASSTNQTNELIHRLAEQTSQIQSMSKVITDITEQTNLLALNAAIEAARAGEHGKGFAVVAEEVRKLAEESKRSASQIVQLTATIQEDTEVVAESVQTGLKNVKEGVYIIENASTAFGSIEQSVGQMTTQLEDVTATSEELSAGTEEVTASVSEIASHASGAVTATASITAAAEEQTATLQEINSVVAEISSQAIELHELTQSFKV</sequence>
<evidence type="ECO:0000313" key="11">
    <source>
        <dbReference type="Proteomes" id="UP001398420"/>
    </source>
</evidence>
<organism evidence="10 11">
    <name type="scientific">Kurthia gibsonii</name>
    <dbReference type="NCBI Taxonomy" id="33946"/>
    <lineage>
        <taxon>Bacteria</taxon>
        <taxon>Bacillati</taxon>
        <taxon>Bacillota</taxon>
        <taxon>Bacilli</taxon>
        <taxon>Bacillales</taxon>
        <taxon>Caryophanaceae</taxon>
        <taxon>Kurthia</taxon>
    </lineage>
</organism>
<dbReference type="Gene3D" id="1.10.287.950">
    <property type="entry name" value="Methyl-accepting chemotaxis protein"/>
    <property type="match status" value="1"/>
</dbReference>
<evidence type="ECO:0000256" key="7">
    <source>
        <dbReference type="SAM" id="Phobius"/>
    </source>
</evidence>
<evidence type="ECO:0000256" key="3">
    <source>
        <dbReference type="ARBA" id="ARBA00023136"/>
    </source>
</evidence>
<evidence type="ECO:0000259" key="9">
    <source>
        <dbReference type="PROSITE" id="PS50885"/>
    </source>
</evidence>
<dbReference type="InterPro" id="IPR004089">
    <property type="entry name" value="MCPsignal_dom"/>
</dbReference>
<gene>
    <name evidence="10" type="ORF">AAF454_09990</name>
</gene>
<dbReference type="PANTHER" id="PTHR32089">
    <property type="entry name" value="METHYL-ACCEPTING CHEMOTAXIS PROTEIN MCPB"/>
    <property type="match status" value="1"/>
</dbReference>
<proteinExistence type="inferred from homology"/>
<dbReference type="PROSITE" id="PS50111">
    <property type="entry name" value="CHEMOTAXIS_TRANSDUC_2"/>
    <property type="match status" value="1"/>
</dbReference>
<feature type="domain" description="Methyl-accepting transducer" evidence="8">
    <location>
        <begin position="276"/>
        <end position="512"/>
    </location>
</feature>
<feature type="transmembrane region" description="Helical" evidence="7">
    <location>
        <begin position="7"/>
        <end position="26"/>
    </location>
</feature>
<comment type="subcellular location">
    <subcellularLocation>
        <location evidence="1">Cell membrane</location>
    </subcellularLocation>
</comment>
<reference evidence="10 11" key="1">
    <citation type="submission" date="2024-04" db="EMBL/GenBank/DDBJ databases">
        <authorList>
            <person name="Wu Y.S."/>
            <person name="Zhang L."/>
        </authorList>
    </citation>
    <scope>NUCLEOTIDE SEQUENCE [LARGE SCALE GENOMIC DNA]</scope>
    <source>
        <strain evidence="10 11">KG-01</strain>
    </source>
</reference>
<dbReference type="EMBL" id="JBCEWA010000007">
    <property type="protein sequence ID" value="MEL5988727.1"/>
    <property type="molecule type" value="Genomic_DNA"/>
</dbReference>
<dbReference type="SUPFAM" id="SSF58104">
    <property type="entry name" value="Methyl-accepting chemotaxis protein (MCP) signaling domain"/>
    <property type="match status" value="1"/>
</dbReference>
<evidence type="ECO:0000256" key="6">
    <source>
        <dbReference type="PROSITE-ProRule" id="PRU00284"/>
    </source>
</evidence>
<dbReference type="RefSeq" id="WP_087680188.1">
    <property type="nucleotide sequence ID" value="NZ_JBBCRB010000002.1"/>
</dbReference>
<dbReference type="InterPro" id="IPR003660">
    <property type="entry name" value="HAMP_dom"/>
</dbReference>
<feature type="domain" description="HAMP" evidence="9">
    <location>
        <begin position="204"/>
        <end position="257"/>
    </location>
</feature>
<accession>A0ABU9LLQ3</accession>
<dbReference type="CDD" id="cd11386">
    <property type="entry name" value="MCP_signal"/>
    <property type="match status" value="1"/>
</dbReference>
<keyword evidence="3 7" id="KW-0472">Membrane</keyword>